<evidence type="ECO:0000256" key="1">
    <source>
        <dbReference type="ARBA" id="ARBA00022670"/>
    </source>
</evidence>
<dbReference type="EMBL" id="CAXLJM020000111">
    <property type="protein sequence ID" value="CAL8136602.1"/>
    <property type="molecule type" value="Genomic_DNA"/>
</dbReference>
<dbReference type="Pfam" id="PF01400">
    <property type="entry name" value="Astacin"/>
    <property type="match status" value="1"/>
</dbReference>
<dbReference type="SMART" id="SM00235">
    <property type="entry name" value="ZnMc"/>
    <property type="match status" value="1"/>
</dbReference>
<dbReference type="PROSITE" id="PS51864">
    <property type="entry name" value="ASTACIN"/>
    <property type="match status" value="1"/>
</dbReference>
<dbReference type="Gene3D" id="3.40.390.10">
    <property type="entry name" value="Collagenase (Catalytic Domain)"/>
    <property type="match status" value="1"/>
</dbReference>
<dbReference type="PANTHER" id="PTHR10127">
    <property type="entry name" value="DISCOIDIN, CUB, EGF, LAMININ , AND ZINC METALLOPROTEASE DOMAIN CONTAINING"/>
    <property type="match status" value="1"/>
</dbReference>
<accession>A0ABP1RV29</accession>
<evidence type="ECO:0000256" key="2">
    <source>
        <dbReference type="ARBA" id="ARBA00022723"/>
    </source>
</evidence>
<keyword evidence="1 7" id="KW-0645">Protease</keyword>
<dbReference type="InterPro" id="IPR001506">
    <property type="entry name" value="Peptidase_M12A"/>
</dbReference>
<sequence length="410" mass="46106">MLWKHLKIFSIFFVLSNLSKIPTSNGLAYRTNRAKWPNGVVPHKLHTSLTLDDIAEVKKGFNEYHTKTCIKFVPWKEGDLDFISIEVDNSQCILSSSCKVGGYQFVRIGGNCRNMGYVIFGLGHALCFTNENLRSDRDNYLEFKANCTTIPELDATAKGVGMYDYSSIFHNSGCKTCRTGWPRNVTLKSCGRSNDSQSLSALDVDGINAVYNCQGCRRHRWQPFKLLTHEQKTNMHSFGETLLDGKHIYPCRVLLKGSVIHMGQYDVQNNTCQVPSFLMRHEPTIGDNVEVLTIPGGLEAQCSVYKLASPENALKKGLVVGGSSLNNRRLKGFVVFTFPNTTEYMTDSHIRAKWLLENSGNTDLDYVDKRLSDDVGSGTVVSGNYKVLTCSLDTFCMLEQLYFENMKDKK</sequence>
<evidence type="ECO:0000313" key="9">
    <source>
        <dbReference type="EMBL" id="CAL8136602.1"/>
    </source>
</evidence>
<keyword evidence="3 7" id="KW-0378">Hydrolase</keyword>
<comment type="caution">
    <text evidence="9">The sequence shown here is derived from an EMBL/GenBank/DDBJ whole genome shotgun (WGS) entry which is preliminary data.</text>
</comment>
<evidence type="ECO:0000256" key="5">
    <source>
        <dbReference type="ARBA" id="ARBA00023049"/>
    </source>
</evidence>
<dbReference type="PRINTS" id="PR00480">
    <property type="entry name" value="ASTACIN"/>
</dbReference>
<evidence type="ECO:0000256" key="7">
    <source>
        <dbReference type="RuleBase" id="RU361183"/>
    </source>
</evidence>
<comment type="cofactor">
    <cofactor evidence="7">
        <name>Zn(2+)</name>
        <dbReference type="ChEBI" id="CHEBI:29105"/>
    </cofactor>
    <text evidence="7">Binds 1 zinc ion per subunit.</text>
</comment>
<evidence type="ECO:0000256" key="3">
    <source>
        <dbReference type="ARBA" id="ARBA00022801"/>
    </source>
</evidence>
<organism evidence="9 10">
    <name type="scientific">Orchesella dallaii</name>
    <dbReference type="NCBI Taxonomy" id="48710"/>
    <lineage>
        <taxon>Eukaryota</taxon>
        <taxon>Metazoa</taxon>
        <taxon>Ecdysozoa</taxon>
        <taxon>Arthropoda</taxon>
        <taxon>Hexapoda</taxon>
        <taxon>Collembola</taxon>
        <taxon>Entomobryomorpha</taxon>
        <taxon>Entomobryoidea</taxon>
        <taxon>Orchesellidae</taxon>
        <taxon>Orchesellinae</taxon>
        <taxon>Orchesella</taxon>
    </lineage>
</organism>
<dbReference type="PANTHER" id="PTHR10127:SF780">
    <property type="entry name" value="METALLOENDOPEPTIDASE"/>
    <property type="match status" value="1"/>
</dbReference>
<feature type="chain" id="PRO_5044994776" description="Metalloendopeptidase" evidence="7">
    <location>
        <begin position="19"/>
        <end position="410"/>
    </location>
</feature>
<feature type="domain" description="Peptidase M12A" evidence="8">
    <location>
        <begin position="25"/>
        <end position="214"/>
    </location>
</feature>
<comment type="caution">
    <text evidence="6">Lacks conserved residue(s) required for the propagation of feature annotation.</text>
</comment>
<reference evidence="9 10" key="1">
    <citation type="submission" date="2024-08" db="EMBL/GenBank/DDBJ databases">
        <authorList>
            <person name="Cucini C."/>
            <person name="Frati F."/>
        </authorList>
    </citation>
    <scope>NUCLEOTIDE SEQUENCE [LARGE SCALE GENOMIC DNA]</scope>
</reference>
<dbReference type="InterPro" id="IPR024079">
    <property type="entry name" value="MetalloPept_cat_dom_sf"/>
</dbReference>
<keyword evidence="5 7" id="KW-0482">Metalloprotease</keyword>
<dbReference type="EC" id="3.4.24.-" evidence="7"/>
<name>A0ABP1RV29_9HEXA</name>
<dbReference type="InterPro" id="IPR006026">
    <property type="entry name" value="Peptidase_Metallo"/>
</dbReference>
<evidence type="ECO:0000313" key="10">
    <source>
        <dbReference type="Proteomes" id="UP001642540"/>
    </source>
</evidence>
<evidence type="ECO:0000256" key="4">
    <source>
        <dbReference type="ARBA" id="ARBA00022833"/>
    </source>
</evidence>
<protein>
    <recommendedName>
        <fullName evidence="7">Metalloendopeptidase</fullName>
        <ecNumber evidence="7">3.4.24.-</ecNumber>
    </recommendedName>
</protein>
<proteinExistence type="predicted"/>
<keyword evidence="10" id="KW-1185">Reference proteome</keyword>
<keyword evidence="7" id="KW-0732">Signal</keyword>
<evidence type="ECO:0000259" key="8">
    <source>
        <dbReference type="PROSITE" id="PS51864"/>
    </source>
</evidence>
<gene>
    <name evidence="9" type="ORF">ODALV1_LOCUS26523</name>
</gene>
<evidence type="ECO:0000256" key="6">
    <source>
        <dbReference type="PROSITE-ProRule" id="PRU01211"/>
    </source>
</evidence>
<keyword evidence="2 7" id="KW-0479">Metal-binding</keyword>
<keyword evidence="4 7" id="KW-0862">Zinc</keyword>
<feature type="signal peptide" evidence="7">
    <location>
        <begin position="1"/>
        <end position="18"/>
    </location>
</feature>
<dbReference type="SUPFAM" id="SSF55486">
    <property type="entry name" value="Metalloproteases ('zincins'), catalytic domain"/>
    <property type="match status" value="1"/>
</dbReference>
<dbReference type="Proteomes" id="UP001642540">
    <property type="component" value="Unassembled WGS sequence"/>
</dbReference>